<protein>
    <recommendedName>
        <fullName evidence="5">Exodeoxyribonuclease 7 large subunit</fullName>
        <ecNumber evidence="5">3.1.11.6</ecNumber>
    </recommendedName>
    <alternativeName>
        <fullName evidence="5">Exodeoxyribonuclease VII large subunit</fullName>
        <shortName evidence="5">Exonuclease VII large subunit</shortName>
    </alternativeName>
</protein>
<feature type="domain" description="Exonuclease VII large subunit C-terminal" evidence="8">
    <location>
        <begin position="167"/>
        <end position="343"/>
    </location>
</feature>
<evidence type="ECO:0000256" key="6">
    <source>
        <dbReference type="RuleBase" id="RU004355"/>
    </source>
</evidence>
<accession>A0A6L5Y7V8</accession>
<dbReference type="InterPro" id="IPR003753">
    <property type="entry name" value="Exonuc_VII_L"/>
</dbReference>
<comment type="catalytic activity">
    <reaction evidence="5 6">
        <text>Exonucleolytic cleavage in either 5'- to 3'- or 3'- to 5'-direction to yield nucleoside 5'-phosphates.</text>
        <dbReference type="EC" id="3.1.11.6"/>
    </reaction>
</comment>
<evidence type="ECO:0000256" key="7">
    <source>
        <dbReference type="SAM" id="Coils"/>
    </source>
</evidence>
<comment type="subunit">
    <text evidence="5">Heterooligomer composed of large and small subunits.</text>
</comment>
<dbReference type="Pfam" id="PF02601">
    <property type="entry name" value="Exonuc_VII_L"/>
    <property type="match status" value="1"/>
</dbReference>
<dbReference type="CDD" id="cd04489">
    <property type="entry name" value="ExoVII_LU_OBF"/>
    <property type="match status" value="1"/>
</dbReference>
<evidence type="ECO:0000256" key="3">
    <source>
        <dbReference type="ARBA" id="ARBA00022801"/>
    </source>
</evidence>
<comment type="function">
    <text evidence="5">Bidirectionally degrades single-stranded DNA into large acid-insoluble oligonucleotides, which are then degraded further into small acid-soluble oligonucleotides.</text>
</comment>
<dbReference type="EMBL" id="VUMZ01000006">
    <property type="protein sequence ID" value="MST52122.1"/>
    <property type="molecule type" value="Genomic_DNA"/>
</dbReference>
<reference evidence="10 11" key="1">
    <citation type="submission" date="2019-08" db="EMBL/GenBank/DDBJ databases">
        <title>In-depth cultivation of the pig gut microbiome towards novel bacterial diversity and tailored functional studies.</title>
        <authorList>
            <person name="Wylensek D."/>
            <person name="Hitch T.C.A."/>
            <person name="Clavel T."/>
        </authorList>
    </citation>
    <scope>NUCLEOTIDE SEQUENCE [LARGE SCALE GENOMIC DNA]</scope>
    <source>
        <strain evidence="10 11">WCA-MUC-591-APC-3H</strain>
    </source>
</reference>
<dbReference type="InterPro" id="IPR025824">
    <property type="entry name" value="OB-fold_nuc-bd_dom"/>
</dbReference>
<organism evidence="10 11">
    <name type="scientific">Hornefia butyriciproducens</name>
    <dbReference type="NCBI Taxonomy" id="2652293"/>
    <lineage>
        <taxon>Bacteria</taxon>
        <taxon>Bacillati</taxon>
        <taxon>Bacillota</taxon>
        <taxon>Clostridia</taxon>
        <taxon>Peptostreptococcales</taxon>
        <taxon>Anaerovoracaceae</taxon>
        <taxon>Hornefia</taxon>
    </lineage>
</organism>
<evidence type="ECO:0000313" key="10">
    <source>
        <dbReference type="EMBL" id="MST52122.1"/>
    </source>
</evidence>
<dbReference type="GO" id="GO:0009318">
    <property type="term" value="C:exodeoxyribonuclease VII complex"/>
    <property type="evidence" value="ECO:0007669"/>
    <property type="project" value="UniProtKB-UniRule"/>
</dbReference>
<name>A0A6L5Y7V8_9FIRM</name>
<evidence type="ECO:0000259" key="8">
    <source>
        <dbReference type="Pfam" id="PF02601"/>
    </source>
</evidence>
<dbReference type="PANTHER" id="PTHR30008:SF0">
    <property type="entry name" value="EXODEOXYRIBONUCLEASE 7 LARGE SUBUNIT"/>
    <property type="match status" value="1"/>
</dbReference>
<keyword evidence="3 5" id="KW-0378">Hydrolase</keyword>
<dbReference type="InterPro" id="IPR020579">
    <property type="entry name" value="Exonuc_VII_lsu_C"/>
</dbReference>
<dbReference type="GO" id="GO:0003676">
    <property type="term" value="F:nucleic acid binding"/>
    <property type="evidence" value="ECO:0007669"/>
    <property type="project" value="InterPro"/>
</dbReference>
<dbReference type="HAMAP" id="MF_00378">
    <property type="entry name" value="Exonuc_7_L"/>
    <property type="match status" value="1"/>
</dbReference>
<evidence type="ECO:0000313" key="11">
    <source>
        <dbReference type="Proteomes" id="UP000474676"/>
    </source>
</evidence>
<keyword evidence="11" id="KW-1185">Reference proteome</keyword>
<sequence>MPEAFHQVNMSGPIWTPERADTSVHRSFRRTTPWEWPYQEVNIMPLKPVSVTQLNDYLNRVISTDPLLSSVTVQGEVSGVKYHSSGHVYFSLVDSRSRLSCFLHREKAMQLQEKLTDGMELTASGGITVFSRGGSYSLYVRSLEIEGKGDLAAAFEQMKRRLDREGLFNPAHKKPLPPYPDRIGVITAGTGAAIRDILKIIRKRNNVCDVVVFPTAVQGDGAAEKIARAIDFVNENFNDIDILIVGRGGGSAEDLWAFNEEAVARSIYASRIPIISAVGHEIDFSISDLVADVRAETPTAAAQIAVPDTEELSGQLETWKEQLRRQLENSLMYQNLKVENQIRMLRDGLESKISGVQNRLEQYRTVLRENDPRRILAQGYSIVEDSRGRVMLDANLISPEETYRITFHNGSAEGRLKKTGDGNDE</sequence>
<evidence type="ECO:0000256" key="5">
    <source>
        <dbReference type="HAMAP-Rule" id="MF_00378"/>
    </source>
</evidence>
<keyword evidence="2 5" id="KW-0540">Nuclease</keyword>
<dbReference type="Pfam" id="PF13742">
    <property type="entry name" value="tRNA_anti_2"/>
    <property type="match status" value="1"/>
</dbReference>
<comment type="caution">
    <text evidence="10">The sequence shown here is derived from an EMBL/GenBank/DDBJ whole genome shotgun (WGS) entry which is preliminary data.</text>
</comment>
<dbReference type="GO" id="GO:0005737">
    <property type="term" value="C:cytoplasm"/>
    <property type="evidence" value="ECO:0007669"/>
    <property type="project" value="UniProtKB-SubCell"/>
</dbReference>
<keyword evidence="4 5" id="KW-0269">Exonuclease</keyword>
<dbReference type="Proteomes" id="UP000474676">
    <property type="component" value="Unassembled WGS sequence"/>
</dbReference>
<gene>
    <name evidence="5" type="primary">xseA</name>
    <name evidence="10" type="ORF">FYJ64_07330</name>
</gene>
<evidence type="ECO:0000256" key="4">
    <source>
        <dbReference type="ARBA" id="ARBA00022839"/>
    </source>
</evidence>
<feature type="coiled-coil region" evidence="7">
    <location>
        <begin position="309"/>
        <end position="366"/>
    </location>
</feature>
<keyword evidence="1 5" id="KW-0963">Cytoplasm</keyword>
<feature type="domain" description="OB-fold nucleic acid binding" evidence="9">
    <location>
        <begin position="50"/>
        <end position="143"/>
    </location>
</feature>
<dbReference type="NCBIfam" id="TIGR00237">
    <property type="entry name" value="xseA"/>
    <property type="match status" value="1"/>
</dbReference>
<dbReference type="AlphaFoldDB" id="A0A6L5Y7V8"/>
<evidence type="ECO:0000256" key="1">
    <source>
        <dbReference type="ARBA" id="ARBA00022490"/>
    </source>
</evidence>
<dbReference type="EC" id="3.1.11.6" evidence="5"/>
<comment type="subcellular location">
    <subcellularLocation>
        <location evidence="5 6">Cytoplasm</location>
    </subcellularLocation>
</comment>
<evidence type="ECO:0000259" key="9">
    <source>
        <dbReference type="Pfam" id="PF13742"/>
    </source>
</evidence>
<dbReference type="GO" id="GO:0006308">
    <property type="term" value="P:DNA catabolic process"/>
    <property type="evidence" value="ECO:0007669"/>
    <property type="project" value="UniProtKB-UniRule"/>
</dbReference>
<proteinExistence type="inferred from homology"/>
<dbReference type="PANTHER" id="PTHR30008">
    <property type="entry name" value="EXODEOXYRIBONUCLEASE 7 LARGE SUBUNIT"/>
    <property type="match status" value="1"/>
</dbReference>
<keyword evidence="7" id="KW-0175">Coiled coil</keyword>
<comment type="similarity">
    <text evidence="5 6">Belongs to the XseA family.</text>
</comment>
<dbReference type="GO" id="GO:0008855">
    <property type="term" value="F:exodeoxyribonuclease VII activity"/>
    <property type="evidence" value="ECO:0007669"/>
    <property type="project" value="UniProtKB-UniRule"/>
</dbReference>
<evidence type="ECO:0000256" key="2">
    <source>
        <dbReference type="ARBA" id="ARBA00022722"/>
    </source>
</evidence>